<feature type="active site" description="Proton acceptor" evidence="10">
    <location>
        <position position="252"/>
    </location>
</feature>
<evidence type="ECO:0000259" key="13">
    <source>
        <dbReference type="PROSITE" id="PS51006"/>
    </source>
</evidence>
<keyword evidence="10" id="KW-0620">Polyamine biosynthesis</keyword>
<evidence type="ECO:0000256" key="6">
    <source>
        <dbReference type="ARBA" id="ARBA00049307"/>
    </source>
</evidence>
<evidence type="ECO:0000256" key="3">
    <source>
        <dbReference type="ARBA" id="ARBA00011774"/>
    </source>
</evidence>
<dbReference type="InterPro" id="IPR037163">
    <property type="entry name" value="Spermidine_synt_N_sf"/>
</dbReference>
<dbReference type="STRING" id="166423.A0A0N0BGG3"/>
<comment type="function">
    <text evidence="7">Catalyzes the production of spermidine from putrescine and decarboxylated S-adenosylmethionine (dcSAM). Has a strong preference for putrescine as substrate, and has very low activity towards 1,3-diaminopropane. Has extremely low activity towards spermidine.</text>
</comment>
<proteinExistence type="inferred from homology"/>
<gene>
    <name evidence="14" type="ORF">WN51_14700</name>
</gene>
<dbReference type="EC" id="2.5.1.16" evidence="4"/>
<evidence type="ECO:0000256" key="11">
    <source>
        <dbReference type="RuleBase" id="RU003836"/>
    </source>
</evidence>
<evidence type="ECO:0000256" key="2">
    <source>
        <dbReference type="ARBA" id="ARBA00007867"/>
    </source>
</evidence>
<name>A0A0N0BGG3_9HYME</name>
<accession>A0A0N0BGG3</accession>
<evidence type="ECO:0000256" key="4">
    <source>
        <dbReference type="ARBA" id="ARBA00012455"/>
    </source>
</evidence>
<feature type="domain" description="PABS" evidence="13">
    <location>
        <begin position="97"/>
        <end position="332"/>
    </location>
</feature>
<evidence type="ECO:0000256" key="9">
    <source>
        <dbReference type="ARBA" id="ARBA00082964"/>
    </source>
</evidence>
<dbReference type="HAMAP" id="MF_00198">
    <property type="entry name" value="Spermidine_synth"/>
    <property type="match status" value="1"/>
</dbReference>
<dbReference type="AlphaFoldDB" id="A0A0N0BGG3"/>
<evidence type="ECO:0000256" key="10">
    <source>
        <dbReference type="PROSITE-ProRule" id="PRU00354"/>
    </source>
</evidence>
<dbReference type="CDD" id="cd02440">
    <property type="entry name" value="AdoMet_MTases"/>
    <property type="match status" value="1"/>
</dbReference>
<protein>
    <recommendedName>
        <fullName evidence="8">Spermidine synthase</fullName>
        <ecNumber evidence="4">2.5.1.16</ecNumber>
    </recommendedName>
    <alternativeName>
        <fullName evidence="9">Putrescine aminopropyltransferase</fullName>
    </alternativeName>
</protein>
<dbReference type="InterPro" id="IPR030373">
    <property type="entry name" value="PABS_CS"/>
</dbReference>
<evidence type="ECO:0000256" key="7">
    <source>
        <dbReference type="ARBA" id="ARBA00053963"/>
    </source>
</evidence>
<dbReference type="GO" id="GO:0005829">
    <property type="term" value="C:cytosol"/>
    <property type="evidence" value="ECO:0007669"/>
    <property type="project" value="TreeGrafter"/>
</dbReference>
<evidence type="ECO:0000313" key="15">
    <source>
        <dbReference type="Proteomes" id="UP000053105"/>
    </source>
</evidence>
<evidence type="ECO:0000256" key="8">
    <source>
        <dbReference type="ARBA" id="ARBA00072554"/>
    </source>
</evidence>
<dbReference type="NCBIfam" id="NF002010">
    <property type="entry name" value="PRK00811.1"/>
    <property type="match status" value="1"/>
</dbReference>
<dbReference type="SUPFAM" id="SSF53335">
    <property type="entry name" value="S-adenosyl-L-methionine-dependent methyltransferases"/>
    <property type="match status" value="1"/>
</dbReference>
<evidence type="ECO:0000313" key="14">
    <source>
        <dbReference type="EMBL" id="KOX74762.1"/>
    </source>
</evidence>
<feature type="transmembrane region" description="Helical" evidence="12">
    <location>
        <begin position="15"/>
        <end position="35"/>
    </location>
</feature>
<dbReference type="NCBIfam" id="NF037959">
    <property type="entry name" value="MFS_SpdSyn"/>
    <property type="match status" value="1"/>
</dbReference>
<keyword evidence="12" id="KW-1133">Transmembrane helix</keyword>
<comment type="catalytic activity">
    <reaction evidence="6">
        <text>S-adenosyl 3-(methylsulfanyl)propylamine + putrescine = S-methyl-5'-thioadenosine + spermidine + H(+)</text>
        <dbReference type="Rhea" id="RHEA:12721"/>
        <dbReference type="ChEBI" id="CHEBI:15378"/>
        <dbReference type="ChEBI" id="CHEBI:17509"/>
        <dbReference type="ChEBI" id="CHEBI:57443"/>
        <dbReference type="ChEBI" id="CHEBI:57834"/>
        <dbReference type="ChEBI" id="CHEBI:326268"/>
        <dbReference type="EC" id="2.5.1.16"/>
    </reaction>
</comment>
<dbReference type="FunFam" id="2.30.140.10:FF:000001">
    <property type="entry name" value="SPE3p Spermidine synthase"/>
    <property type="match status" value="1"/>
</dbReference>
<dbReference type="PANTHER" id="PTHR11558">
    <property type="entry name" value="SPERMIDINE/SPERMINE SYNTHASE"/>
    <property type="match status" value="1"/>
</dbReference>
<comment type="similarity">
    <text evidence="2 11">Belongs to the spermidine/spermine synthase family.</text>
</comment>
<organism evidence="14 15">
    <name type="scientific">Melipona quadrifasciata</name>
    <dbReference type="NCBI Taxonomy" id="166423"/>
    <lineage>
        <taxon>Eukaryota</taxon>
        <taxon>Metazoa</taxon>
        <taxon>Ecdysozoa</taxon>
        <taxon>Arthropoda</taxon>
        <taxon>Hexapoda</taxon>
        <taxon>Insecta</taxon>
        <taxon>Pterygota</taxon>
        <taxon>Neoptera</taxon>
        <taxon>Endopterygota</taxon>
        <taxon>Hymenoptera</taxon>
        <taxon>Apocrita</taxon>
        <taxon>Aculeata</taxon>
        <taxon>Apoidea</taxon>
        <taxon>Anthophila</taxon>
        <taxon>Apidae</taxon>
        <taxon>Melipona</taxon>
    </lineage>
</organism>
<comment type="subunit">
    <text evidence="3">Homodimer or homotetramer.</text>
</comment>
<dbReference type="EMBL" id="KQ435782">
    <property type="protein sequence ID" value="KOX74762.1"/>
    <property type="molecule type" value="Genomic_DNA"/>
</dbReference>
<dbReference type="PANTHER" id="PTHR11558:SF11">
    <property type="entry name" value="SPERMIDINE SYNTHASE"/>
    <property type="match status" value="1"/>
</dbReference>
<dbReference type="PROSITE" id="PS01330">
    <property type="entry name" value="PABS_1"/>
    <property type="match status" value="1"/>
</dbReference>
<evidence type="ECO:0000256" key="5">
    <source>
        <dbReference type="ARBA" id="ARBA00022679"/>
    </source>
</evidence>
<sequence>MSLVRDTNSTASFEFRLSLVAIMEIICLVLSLHLVSRLRNVRQYIPVPHLLQRWINGDRRLSNTTCETGYVHNRIAGQDTGSPAKTCGREEMDAIKPGWFSEINDLWPGVSLSLEVVKILHRERSQYQDVMVLDTKSHGRTLILDGIIQCTERDEFSYQEMIAFLPLCSHPNPKTVLIVGGGDGGVAREVAKHPLVDRIMQVEIDPKVLEVSRKYLPSMGVGLDNPKVTLNVADGFQFLKQHTGEFDVIITDSSDPIGPAECLFHESYFSLMKSALKPNGIVCSQAGTAWLNLDHVTQTLQHCKSLFPVASYGVVSVPTYPTGQIGFVLGGLNPETNFKEPKKIFSHSELDEMNMRYYDDQVHRAAFILPRFIAKTLNEAKK</sequence>
<evidence type="ECO:0000256" key="1">
    <source>
        <dbReference type="ARBA" id="ARBA00005123"/>
    </source>
</evidence>
<keyword evidence="12" id="KW-0472">Membrane</keyword>
<dbReference type="Pfam" id="PF01564">
    <property type="entry name" value="Spermine_synth"/>
    <property type="match status" value="1"/>
</dbReference>
<dbReference type="InterPro" id="IPR035246">
    <property type="entry name" value="Spermidine_synt_N"/>
</dbReference>
<keyword evidence="5 10" id="KW-0808">Transferase</keyword>
<dbReference type="GO" id="GO:0004766">
    <property type="term" value="F:spermidine synthase activity"/>
    <property type="evidence" value="ECO:0007669"/>
    <property type="project" value="UniProtKB-EC"/>
</dbReference>
<dbReference type="InterPro" id="IPR001045">
    <property type="entry name" value="Spermi_synthase"/>
</dbReference>
<dbReference type="InterPro" id="IPR030374">
    <property type="entry name" value="PABS"/>
</dbReference>
<reference evidence="14 15" key="1">
    <citation type="submission" date="2015-07" db="EMBL/GenBank/DDBJ databases">
        <title>The genome of Melipona quadrifasciata.</title>
        <authorList>
            <person name="Pan H."/>
            <person name="Kapheim K."/>
        </authorList>
    </citation>
    <scope>NUCLEOTIDE SEQUENCE [LARGE SCALE GENOMIC DNA]</scope>
    <source>
        <strain evidence="14">0111107301</strain>
        <tissue evidence="14">Whole body</tissue>
    </source>
</reference>
<dbReference type="PROSITE" id="PS51006">
    <property type="entry name" value="PABS_2"/>
    <property type="match status" value="1"/>
</dbReference>
<dbReference type="Proteomes" id="UP000053105">
    <property type="component" value="Unassembled WGS sequence"/>
</dbReference>
<keyword evidence="12" id="KW-0812">Transmembrane</keyword>
<dbReference type="NCBIfam" id="TIGR00417">
    <property type="entry name" value="speE"/>
    <property type="match status" value="1"/>
</dbReference>
<dbReference type="FunFam" id="3.40.50.150:FF:000013">
    <property type="entry name" value="Spermidine synthase"/>
    <property type="match status" value="1"/>
</dbReference>
<keyword evidence="15" id="KW-1185">Reference proteome</keyword>
<evidence type="ECO:0000256" key="12">
    <source>
        <dbReference type="SAM" id="Phobius"/>
    </source>
</evidence>
<dbReference type="GO" id="GO:0008295">
    <property type="term" value="P:spermidine biosynthetic process"/>
    <property type="evidence" value="ECO:0007669"/>
    <property type="project" value="TreeGrafter"/>
</dbReference>
<dbReference type="OrthoDB" id="38125at2759"/>
<comment type="pathway">
    <text evidence="1">Amine and polyamine biosynthesis; spermidine biosynthesis; spermidine from putrescine: step 1/1.</text>
</comment>
<dbReference type="InterPro" id="IPR029063">
    <property type="entry name" value="SAM-dependent_MTases_sf"/>
</dbReference>
<dbReference type="Pfam" id="PF17284">
    <property type="entry name" value="Spermine_synt_N"/>
    <property type="match status" value="1"/>
</dbReference>
<dbReference type="Gene3D" id="3.40.50.150">
    <property type="entry name" value="Vaccinia Virus protein VP39"/>
    <property type="match status" value="1"/>
</dbReference>
<dbReference type="Gene3D" id="2.30.140.10">
    <property type="entry name" value="Spermidine synthase, tetramerisation domain"/>
    <property type="match status" value="1"/>
</dbReference>